<accession>A0A8S5PPQ5</accession>
<reference evidence="1" key="1">
    <citation type="journal article" date="2021" name="Proc. Natl. Acad. Sci. U.S.A.">
        <title>A Catalog of Tens of Thousands of Viruses from Human Metagenomes Reveals Hidden Associations with Chronic Diseases.</title>
        <authorList>
            <person name="Tisza M.J."/>
            <person name="Buck C.B."/>
        </authorList>
    </citation>
    <scope>NUCLEOTIDE SEQUENCE</scope>
    <source>
        <strain evidence="1">CtXQ014</strain>
    </source>
</reference>
<organism evidence="1">
    <name type="scientific">Siphoviridae sp. ctXQ014</name>
    <dbReference type="NCBI Taxonomy" id="2825542"/>
    <lineage>
        <taxon>Viruses</taxon>
        <taxon>Duplodnaviria</taxon>
        <taxon>Heunggongvirae</taxon>
        <taxon>Uroviricota</taxon>
        <taxon>Caudoviricetes</taxon>
    </lineage>
</organism>
<evidence type="ECO:0000313" key="1">
    <source>
        <dbReference type="EMBL" id="DAE08180.1"/>
    </source>
</evidence>
<dbReference type="EMBL" id="BK015465">
    <property type="protein sequence ID" value="DAE08180.1"/>
    <property type="molecule type" value="Genomic_DNA"/>
</dbReference>
<name>A0A8S5PPQ5_9CAUD</name>
<proteinExistence type="predicted"/>
<sequence>MPVGTSPFFILAWAVPKQFNVTLKSMKLIY</sequence>
<protein>
    <submittedName>
        <fullName evidence="1">Uncharacterized protein</fullName>
    </submittedName>
</protein>